<dbReference type="EMBL" id="JAESWB010000134">
    <property type="protein sequence ID" value="MBL4952141.1"/>
    <property type="molecule type" value="Genomic_DNA"/>
</dbReference>
<evidence type="ECO:0000313" key="1">
    <source>
        <dbReference type="EMBL" id="MBL4952141.1"/>
    </source>
</evidence>
<dbReference type="Proteomes" id="UP000623967">
    <property type="component" value="Unassembled WGS sequence"/>
</dbReference>
<comment type="caution">
    <text evidence="1">The sequence shown here is derived from an EMBL/GenBank/DDBJ whole genome shotgun (WGS) entry which is preliminary data.</text>
</comment>
<name>A0ABS1TLE6_9BACI</name>
<protein>
    <submittedName>
        <fullName evidence="1">Uncharacterized protein</fullName>
    </submittedName>
</protein>
<sequence>MGETIILAHSIQLNEGRRKTTNNLVSFQNARIPRQRDRLINKLIQLGWSTWEDDGDIFFAKHLLNPLTQKRNTILQIVSSPHIGTGLYLIKTSRNKFCIREVYNAKAKEKQIKLLCYELDAFPVESNAVFATVEEMGKESFFEFLLDRGFLTQEELTFFETDKNKRKKLASSLPHIILEELSGDNMPGQFEGLI</sequence>
<accession>A0ABS1TLE6</accession>
<proteinExistence type="predicted"/>
<organism evidence="1 2">
    <name type="scientific">Neobacillus paridis</name>
    <dbReference type="NCBI Taxonomy" id="2803862"/>
    <lineage>
        <taxon>Bacteria</taxon>
        <taxon>Bacillati</taxon>
        <taxon>Bacillota</taxon>
        <taxon>Bacilli</taxon>
        <taxon>Bacillales</taxon>
        <taxon>Bacillaceae</taxon>
        <taxon>Neobacillus</taxon>
    </lineage>
</organism>
<reference evidence="1 2" key="1">
    <citation type="submission" date="2021-01" db="EMBL/GenBank/DDBJ databases">
        <title>Genome public.</title>
        <authorList>
            <person name="Liu C."/>
            <person name="Sun Q."/>
        </authorList>
    </citation>
    <scope>NUCLEOTIDE SEQUENCE [LARGE SCALE GENOMIC DNA]</scope>
    <source>
        <strain evidence="1 2">YIM B02564</strain>
    </source>
</reference>
<evidence type="ECO:0000313" key="2">
    <source>
        <dbReference type="Proteomes" id="UP000623967"/>
    </source>
</evidence>
<dbReference type="RefSeq" id="WP_202653419.1">
    <property type="nucleotide sequence ID" value="NZ_JAESWB010000134.1"/>
</dbReference>
<gene>
    <name evidence="1" type="ORF">JK635_07940</name>
</gene>
<keyword evidence="2" id="KW-1185">Reference proteome</keyword>